<dbReference type="Gene3D" id="3.10.50.40">
    <property type="match status" value="1"/>
</dbReference>
<comment type="catalytic activity">
    <reaction evidence="1 13 14">
        <text>[protein]-peptidylproline (omega=180) = [protein]-peptidylproline (omega=0)</text>
        <dbReference type="Rhea" id="RHEA:16237"/>
        <dbReference type="Rhea" id="RHEA-COMP:10747"/>
        <dbReference type="Rhea" id="RHEA-COMP:10748"/>
        <dbReference type="ChEBI" id="CHEBI:83833"/>
        <dbReference type="ChEBI" id="CHEBI:83834"/>
        <dbReference type="EC" id="5.2.1.8"/>
    </reaction>
</comment>
<keyword evidence="10 13" id="KW-0131">Cell cycle</keyword>
<dbReference type="HAMAP" id="MF_00303">
    <property type="entry name" value="Trigger_factor_Tig"/>
    <property type="match status" value="1"/>
</dbReference>
<dbReference type="InterPro" id="IPR027304">
    <property type="entry name" value="Trigger_fact/SurA_dom_sf"/>
</dbReference>
<dbReference type="GO" id="GO:0051301">
    <property type="term" value="P:cell division"/>
    <property type="evidence" value="ECO:0007669"/>
    <property type="project" value="UniProtKB-KW"/>
</dbReference>
<dbReference type="FunFam" id="3.30.70.1050:FF:000002">
    <property type="entry name" value="Trigger factor"/>
    <property type="match status" value="1"/>
</dbReference>
<dbReference type="Gene3D" id="1.10.3120.10">
    <property type="entry name" value="Trigger factor, C-terminal domain"/>
    <property type="match status" value="1"/>
</dbReference>
<keyword evidence="7 13" id="KW-0697">Rotamase</keyword>
<comment type="subcellular location">
    <subcellularLocation>
        <location evidence="13">Cytoplasm</location>
    </subcellularLocation>
    <text evidence="13">About half TF is bound to the ribosome near the polypeptide exit tunnel while the other half is free in the cytoplasm.</text>
</comment>
<dbReference type="RefSeq" id="WP_018394082.1">
    <property type="nucleotide sequence ID" value="NZ_LQWZ01000023.1"/>
</dbReference>
<evidence type="ECO:0000256" key="4">
    <source>
        <dbReference type="ARBA" id="ARBA00016902"/>
    </source>
</evidence>
<dbReference type="SUPFAM" id="SSF102735">
    <property type="entry name" value="Trigger factor ribosome-binding domain"/>
    <property type="match status" value="1"/>
</dbReference>
<dbReference type="FunFam" id="3.10.50.40:FF:000001">
    <property type="entry name" value="Trigger factor"/>
    <property type="match status" value="1"/>
</dbReference>
<proteinExistence type="inferred from homology"/>
<evidence type="ECO:0000256" key="9">
    <source>
        <dbReference type="ARBA" id="ARBA00023235"/>
    </source>
</evidence>
<dbReference type="GO" id="GO:0051083">
    <property type="term" value="P:'de novo' cotranslational protein folding"/>
    <property type="evidence" value="ECO:0007669"/>
    <property type="project" value="TreeGrafter"/>
</dbReference>
<dbReference type="EC" id="5.2.1.8" evidence="3 13"/>
<gene>
    <name evidence="13 17" type="primary">tig</name>
    <name evidence="17" type="ORF">AWH48_05675</name>
</gene>
<dbReference type="PROSITE" id="PS50059">
    <property type="entry name" value="FKBP_PPIASE"/>
    <property type="match status" value="1"/>
</dbReference>
<dbReference type="SUPFAM" id="SSF54534">
    <property type="entry name" value="FKBP-like"/>
    <property type="match status" value="1"/>
</dbReference>
<evidence type="ECO:0000256" key="15">
    <source>
        <dbReference type="RuleBase" id="RU003914"/>
    </source>
</evidence>
<keyword evidence="9 13" id="KW-0413">Isomerase</keyword>
<dbReference type="Gene3D" id="3.30.70.1050">
    <property type="entry name" value="Trigger factor ribosome-binding domain"/>
    <property type="match status" value="1"/>
</dbReference>
<reference evidence="17 18" key="1">
    <citation type="submission" date="2016-01" db="EMBL/GenBank/DDBJ databases">
        <title>Investigation of taxonomic status of Bacillus aminovorans.</title>
        <authorList>
            <person name="Verma A."/>
            <person name="Pal Y."/>
            <person name="Krishnamurthi S."/>
        </authorList>
    </citation>
    <scope>NUCLEOTIDE SEQUENCE [LARGE SCALE GENOMIC DNA]</scope>
    <source>
        <strain evidence="17 18">DSM 4337</strain>
    </source>
</reference>
<evidence type="ECO:0000259" key="16">
    <source>
        <dbReference type="PROSITE" id="PS50059"/>
    </source>
</evidence>
<evidence type="ECO:0000256" key="5">
    <source>
        <dbReference type="ARBA" id="ARBA00022490"/>
    </source>
</evidence>
<feature type="domain" description="PPIase FKBP-type" evidence="16">
    <location>
        <begin position="163"/>
        <end position="243"/>
    </location>
</feature>
<protein>
    <recommendedName>
        <fullName evidence="4 13">Trigger factor</fullName>
        <shortName evidence="13">TF</shortName>
        <ecNumber evidence="3 13">5.2.1.8</ecNumber>
    </recommendedName>
    <alternativeName>
        <fullName evidence="12 13">PPIase</fullName>
    </alternativeName>
</protein>
<dbReference type="InterPro" id="IPR008881">
    <property type="entry name" value="Trigger_fac_ribosome-bd_bac"/>
</dbReference>
<accession>A0A177KU80</accession>
<dbReference type="GO" id="GO:0043022">
    <property type="term" value="F:ribosome binding"/>
    <property type="evidence" value="ECO:0007669"/>
    <property type="project" value="TreeGrafter"/>
</dbReference>
<dbReference type="Pfam" id="PF00254">
    <property type="entry name" value="FKBP_C"/>
    <property type="match status" value="1"/>
</dbReference>
<dbReference type="EMBL" id="LQWZ01000023">
    <property type="protein sequence ID" value="OAH56161.1"/>
    <property type="molecule type" value="Genomic_DNA"/>
</dbReference>
<keyword evidence="8 13" id="KW-0143">Chaperone</keyword>
<dbReference type="PANTHER" id="PTHR30560:SF3">
    <property type="entry name" value="TRIGGER FACTOR-LIKE PROTEIN TIG, CHLOROPLASTIC"/>
    <property type="match status" value="1"/>
</dbReference>
<comment type="domain">
    <text evidence="13">Consists of 3 domains; the N-terminus binds the ribosome, the middle domain has PPIase activity, while the C-terminus has intrinsic chaperone activity on its own.</text>
</comment>
<name>A0A177KU80_9BACI</name>
<dbReference type="InterPro" id="IPR005215">
    <property type="entry name" value="Trig_fac"/>
</dbReference>
<evidence type="ECO:0000256" key="14">
    <source>
        <dbReference type="PROSITE-ProRule" id="PRU00277"/>
    </source>
</evidence>
<dbReference type="InterPro" id="IPR001179">
    <property type="entry name" value="PPIase_FKBP_dom"/>
</dbReference>
<evidence type="ECO:0000256" key="13">
    <source>
        <dbReference type="HAMAP-Rule" id="MF_00303"/>
    </source>
</evidence>
<keyword evidence="5 13" id="KW-0963">Cytoplasm</keyword>
<evidence type="ECO:0000256" key="11">
    <source>
        <dbReference type="ARBA" id="ARBA00024849"/>
    </source>
</evidence>
<dbReference type="Pfam" id="PF05697">
    <property type="entry name" value="Trigger_N"/>
    <property type="match status" value="1"/>
</dbReference>
<comment type="function">
    <text evidence="11 13">Involved in protein export. Acts as a chaperone by maintaining the newly synthesized protein in an open conformation. Functions as a peptidyl-prolyl cis-trans isomerase.</text>
</comment>
<comment type="caution">
    <text evidence="17">The sequence shown here is derived from an EMBL/GenBank/DDBJ whole genome shotgun (WGS) entry which is preliminary data.</text>
</comment>
<dbReference type="OrthoDB" id="9767721at2"/>
<evidence type="ECO:0000256" key="3">
    <source>
        <dbReference type="ARBA" id="ARBA00013194"/>
    </source>
</evidence>
<evidence type="ECO:0000256" key="10">
    <source>
        <dbReference type="ARBA" id="ARBA00023306"/>
    </source>
</evidence>
<dbReference type="NCBIfam" id="TIGR00115">
    <property type="entry name" value="tig"/>
    <property type="match status" value="1"/>
</dbReference>
<dbReference type="SUPFAM" id="SSF109998">
    <property type="entry name" value="Triger factor/SurA peptide-binding domain-like"/>
    <property type="match status" value="1"/>
</dbReference>
<dbReference type="Pfam" id="PF05698">
    <property type="entry name" value="Trigger_C"/>
    <property type="match status" value="1"/>
</dbReference>
<dbReference type="InterPro" id="IPR036611">
    <property type="entry name" value="Trigger_fac_ribosome-bd_sf"/>
</dbReference>
<dbReference type="GO" id="GO:0015031">
    <property type="term" value="P:protein transport"/>
    <property type="evidence" value="ECO:0007669"/>
    <property type="project" value="UniProtKB-UniRule"/>
</dbReference>
<dbReference type="Proteomes" id="UP000077271">
    <property type="component" value="Unassembled WGS sequence"/>
</dbReference>
<dbReference type="AlphaFoldDB" id="A0A177KU80"/>
<dbReference type="PIRSF" id="PIRSF003095">
    <property type="entry name" value="Trigger_factor"/>
    <property type="match status" value="1"/>
</dbReference>
<evidence type="ECO:0000256" key="7">
    <source>
        <dbReference type="ARBA" id="ARBA00023110"/>
    </source>
</evidence>
<comment type="similarity">
    <text evidence="2 13 15">Belongs to the FKBP-type PPIase family. Tig subfamily.</text>
</comment>
<dbReference type="GO" id="GO:0003755">
    <property type="term" value="F:peptidyl-prolyl cis-trans isomerase activity"/>
    <property type="evidence" value="ECO:0007669"/>
    <property type="project" value="UniProtKB-UniRule"/>
</dbReference>
<evidence type="ECO:0000256" key="8">
    <source>
        <dbReference type="ARBA" id="ARBA00023186"/>
    </source>
</evidence>
<sequence length="428" mass="47653">MSAKWEKLEGNQGVLTVEVDAETVKKGLDAAFQKVVKTINVPGFRKGKMPRPLFEQRFGVESLYQDAIDAILPEAYGNAIDEAGIDPVDRPEIDVEQFEKGKPFIFKATVTVKPEVKLGEYKGLEVEKASTDVTDEDVQNELQDLQKRHAELVVKEEGTVENEDTVVIDFEGFVNGEAFEGGQAENYSIVIGSGTFIPGFEEQIIGMKTGEEKEVEVTFPEEYHAEELAGQPAVFKVKLHEVKAQELPELNDDFAKETDEEVETLDALTAKIKERLAEQKQNASEQKLRDDLVEQAVANAESDIPDVMIDSEIDRMLQEFTQNLSMQGMNLDLYYQFSGQSEADLRAQMKENAATRVRTSLTLEAIAVAENLEPTDEDVEAEVNKMAEQFGLSKEDIQKALGSLDGMKADLKIRKAVEFLVENSKTSA</sequence>
<keyword evidence="6 13" id="KW-0132">Cell division</keyword>
<dbReference type="GO" id="GO:0005737">
    <property type="term" value="C:cytoplasm"/>
    <property type="evidence" value="ECO:0007669"/>
    <property type="project" value="UniProtKB-SubCell"/>
</dbReference>
<evidence type="ECO:0000313" key="18">
    <source>
        <dbReference type="Proteomes" id="UP000077271"/>
    </source>
</evidence>
<evidence type="ECO:0000256" key="1">
    <source>
        <dbReference type="ARBA" id="ARBA00000971"/>
    </source>
</evidence>
<dbReference type="InterPro" id="IPR037041">
    <property type="entry name" value="Trigger_fac_C_sf"/>
</dbReference>
<evidence type="ECO:0000256" key="6">
    <source>
        <dbReference type="ARBA" id="ARBA00022618"/>
    </source>
</evidence>
<dbReference type="PANTHER" id="PTHR30560">
    <property type="entry name" value="TRIGGER FACTOR CHAPERONE AND PEPTIDYL-PROLYL CIS/TRANS ISOMERASE"/>
    <property type="match status" value="1"/>
</dbReference>
<organism evidence="17 18">
    <name type="scientific">Domibacillus aminovorans</name>
    <dbReference type="NCBI Taxonomy" id="29332"/>
    <lineage>
        <taxon>Bacteria</taxon>
        <taxon>Bacillati</taxon>
        <taxon>Bacillota</taxon>
        <taxon>Bacilli</taxon>
        <taxon>Bacillales</taxon>
        <taxon>Bacillaceae</taxon>
        <taxon>Domibacillus</taxon>
    </lineage>
</organism>
<evidence type="ECO:0000256" key="2">
    <source>
        <dbReference type="ARBA" id="ARBA00005464"/>
    </source>
</evidence>
<evidence type="ECO:0000313" key="17">
    <source>
        <dbReference type="EMBL" id="OAH56161.1"/>
    </source>
</evidence>
<dbReference type="InterPro" id="IPR008880">
    <property type="entry name" value="Trigger_fac_C"/>
</dbReference>
<dbReference type="GO" id="GO:0043335">
    <property type="term" value="P:protein unfolding"/>
    <property type="evidence" value="ECO:0007669"/>
    <property type="project" value="TreeGrafter"/>
</dbReference>
<evidence type="ECO:0000256" key="12">
    <source>
        <dbReference type="ARBA" id="ARBA00029986"/>
    </source>
</evidence>
<dbReference type="GO" id="GO:0044183">
    <property type="term" value="F:protein folding chaperone"/>
    <property type="evidence" value="ECO:0007669"/>
    <property type="project" value="TreeGrafter"/>
</dbReference>
<dbReference type="InterPro" id="IPR046357">
    <property type="entry name" value="PPIase_dom_sf"/>
</dbReference>